<dbReference type="Pfam" id="PF01243">
    <property type="entry name" value="PNPOx_N"/>
    <property type="match status" value="1"/>
</dbReference>
<dbReference type="GO" id="GO:0016491">
    <property type="term" value="F:oxidoreductase activity"/>
    <property type="evidence" value="ECO:0007669"/>
    <property type="project" value="InterPro"/>
</dbReference>
<dbReference type="InterPro" id="IPR001041">
    <property type="entry name" value="2Fe-2S_ferredoxin-type"/>
</dbReference>
<dbReference type="SUPFAM" id="SSF50475">
    <property type="entry name" value="FMN-binding split barrel"/>
    <property type="match status" value="1"/>
</dbReference>
<evidence type="ECO:0008006" key="5">
    <source>
        <dbReference type="Google" id="ProtNLM"/>
    </source>
</evidence>
<dbReference type="InterPro" id="IPR039261">
    <property type="entry name" value="FNR_nucleotide-bd"/>
</dbReference>
<dbReference type="InterPro" id="IPR036010">
    <property type="entry name" value="2Fe-2S_ferredoxin-like_sf"/>
</dbReference>
<dbReference type="SUPFAM" id="SSF52343">
    <property type="entry name" value="Ferredoxin reductase-like, C-terminal NADP-linked domain"/>
    <property type="match status" value="1"/>
</dbReference>
<dbReference type="PRINTS" id="PR00409">
    <property type="entry name" value="PHDIOXRDTASE"/>
</dbReference>
<feature type="domain" description="FAD-binding FR-type" evidence="2">
    <location>
        <begin position="312"/>
        <end position="415"/>
    </location>
</feature>
<organism evidence="3 4">
    <name type="scientific">Stutzerimonas chloritidismutans AW-1</name>
    <dbReference type="NCBI Taxonomy" id="1263865"/>
    <lineage>
        <taxon>Bacteria</taxon>
        <taxon>Pseudomonadati</taxon>
        <taxon>Pseudomonadota</taxon>
        <taxon>Gammaproteobacteria</taxon>
        <taxon>Pseudomonadales</taxon>
        <taxon>Pseudomonadaceae</taxon>
        <taxon>Stutzerimonas</taxon>
    </lineage>
</organism>
<dbReference type="InterPro" id="IPR006058">
    <property type="entry name" value="2Fe2S_fd_BS"/>
</dbReference>
<dbReference type="InterPro" id="IPR012349">
    <property type="entry name" value="Split_barrel_FMN-bd"/>
</dbReference>
<dbReference type="Pfam" id="PF00175">
    <property type="entry name" value="NAD_binding_1"/>
    <property type="match status" value="1"/>
</dbReference>
<dbReference type="Gene3D" id="2.40.30.10">
    <property type="entry name" value="Translation factors"/>
    <property type="match status" value="1"/>
</dbReference>
<evidence type="ECO:0000313" key="3">
    <source>
        <dbReference type="EMBL" id="ESR01272.1"/>
    </source>
</evidence>
<sequence length="668" mass="73863">MQARVGVAEQMEVFGRKVIRDHLPEQHRAFYQQLPFILMGTVSPEGLPWAGILAGEPGFAHSPTAQTLRLETHLDADDPCSSGLTAGKAIGLLGIELHSRRRNRVNGRIIRREHDHLEIVVEQSFGNCPQYIQLRQLQAAKAKPHEELPVERANQLSPADQAMISRADTFFVASYIEQANGQLAVDVSHRGGQAGFVRVEGNRLSIPDFAGNLHFNTLGNLLLNPRAGLLFIDFSSGDLLQLSGTTELVLEGQEVQAFQGAERLWHVQVEQVVRRPASLHLRWHFADYSPNSLMTGSWAEAQARLAAMDLQQQWRPWQVVRIVEESPSVRSLYLEPSDGAGMPSFIAGQHMALRLNLTGQPRPLIRTYSLSSAPSDRFMRISVKREGQASTYLHEHLQVGSLLEGRAAQGHLRLDTEQRRPLVLLAAGIGITPLLSMLRETLYQNRRLRRHRTVWLIQAARSASELIFREELADLLQPGDTPLHMLRVLSQPEATARLEHDYDLAGHVDVALLKAWLPWDDYDFYLCGPGAFTQNLYDGLRELNISDQRIHAESFGPASLRRSGDALNSAPTLSPATVAVPVLFQRSGKEARWTPNSGSLLELAESRGLSPEFSCRSGNCGTCKTPVLSGAVTYLHQPPEQPADGHALLCCAVPAATATGPHPLVLDL</sequence>
<dbReference type="InterPro" id="IPR008333">
    <property type="entry name" value="Cbr1-like_FAD-bd_dom"/>
</dbReference>
<dbReference type="PATRIC" id="fig|1263865.4.peg.203"/>
<evidence type="ECO:0000313" key="4">
    <source>
        <dbReference type="Proteomes" id="UP000017822"/>
    </source>
</evidence>
<dbReference type="InterPro" id="IPR017938">
    <property type="entry name" value="Riboflavin_synthase-like_b-brl"/>
</dbReference>
<dbReference type="Gene3D" id="3.10.20.30">
    <property type="match status" value="1"/>
</dbReference>
<dbReference type="PANTHER" id="PTHR42815">
    <property type="entry name" value="FAD-BINDING, PUTATIVE (AFU_ORTHOLOGUE AFUA_6G07600)-RELATED"/>
    <property type="match status" value="1"/>
</dbReference>
<dbReference type="InterPro" id="IPR001709">
    <property type="entry name" value="Flavoprot_Pyr_Nucl_cyt_Rdtase"/>
</dbReference>
<dbReference type="InterPro" id="IPR011576">
    <property type="entry name" value="Pyridox_Oxase_N"/>
</dbReference>
<dbReference type="PROSITE" id="PS00197">
    <property type="entry name" value="2FE2S_FER_1"/>
    <property type="match status" value="1"/>
</dbReference>
<name>V4S8I0_STUCH</name>
<dbReference type="Pfam" id="PF00111">
    <property type="entry name" value="Fer2"/>
    <property type="match status" value="1"/>
</dbReference>
<dbReference type="PANTHER" id="PTHR42815:SF2">
    <property type="entry name" value="FAD-BINDING, PUTATIVE (AFU_ORTHOLOGUE AFUA_6G07600)-RELATED"/>
    <property type="match status" value="1"/>
</dbReference>
<dbReference type="Gene3D" id="2.30.110.10">
    <property type="entry name" value="Electron Transport, Fmn-binding Protein, Chain A"/>
    <property type="match status" value="1"/>
</dbReference>
<dbReference type="PROSITE" id="PS51085">
    <property type="entry name" value="2FE2S_FER_2"/>
    <property type="match status" value="1"/>
</dbReference>
<gene>
    <name evidence="3" type="ORF">F753_01020</name>
</gene>
<dbReference type="CDD" id="cd06184">
    <property type="entry name" value="flavohem_like_fad_nad_binding"/>
    <property type="match status" value="1"/>
</dbReference>
<dbReference type="InterPro" id="IPR001433">
    <property type="entry name" value="OxRdtase_FAD/NAD-bd"/>
</dbReference>
<dbReference type="Pfam" id="PF00970">
    <property type="entry name" value="FAD_binding_6"/>
    <property type="match status" value="1"/>
</dbReference>
<comment type="caution">
    <text evidence="3">The sequence shown here is derived from an EMBL/GenBank/DDBJ whole genome shotgun (WGS) entry which is preliminary data.</text>
</comment>
<reference evidence="3 4" key="1">
    <citation type="submission" date="2013-07" db="EMBL/GenBank/DDBJ databases">
        <authorList>
            <person name="Schaap P.J."/>
            <person name="Mehboob F."/>
            <person name="Oosterkamp M.J."/>
            <person name="de Vos W.M."/>
            <person name="Stams A.J.M."/>
            <person name="Koehorst J.J."/>
        </authorList>
    </citation>
    <scope>NUCLEOTIDE SEQUENCE [LARGE SCALE GENOMIC DNA]</scope>
    <source>
        <strain evidence="3 4">AW-1</strain>
    </source>
</reference>
<dbReference type="PROSITE" id="PS51384">
    <property type="entry name" value="FAD_FR"/>
    <property type="match status" value="1"/>
</dbReference>
<dbReference type="CDD" id="cd00207">
    <property type="entry name" value="fer2"/>
    <property type="match status" value="1"/>
</dbReference>
<dbReference type="EMBL" id="AOFQ01000004">
    <property type="protein sequence ID" value="ESR01272.1"/>
    <property type="molecule type" value="Genomic_DNA"/>
</dbReference>
<dbReference type="SUPFAM" id="SSF54292">
    <property type="entry name" value="2Fe-2S ferredoxin-like"/>
    <property type="match status" value="1"/>
</dbReference>
<evidence type="ECO:0000259" key="1">
    <source>
        <dbReference type="PROSITE" id="PS51085"/>
    </source>
</evidence>
<dbReference type="PRINTS" id="PR00371">
    <property type="entry name" value="FPNCR"/>
</dbReference>
<dbReference type="InterPro" id="IPR012675">
    <property type="entry name" value="Beta-grasp_dom_sf"/>
</dbReference>
<dbReference type="AlphaFoldDB" id="V4S8I0"/>
<dbReference type="GO" id="GO:0051537">
    <property type="term" value="F:2 iron, 2 sulfur cluster binding"/>
    <property type="evidence" value="ECO:0007669"/>
    <property type="project" value="InterPro"/>
</dbReference>
<feature type="domain" description="2Fe-2S ferredoxin-type" evidence="1">
    <location>
        <begin position="578"/>
        <end position="668"/>
    </location>
</feature>
<accession>V4S8I0</accession>
<proteinExistence type="predicted"/>
<dbReference type="SUPFAM" id="SSF63380">
    <property type="entry name" value="Riboflavin synthase domain-like"/>
    <property type="match status" value="1"/>
</dbReference>
<dbReference type="Proteomes" id="UP000017822">
    <property type="component" value="Unassembled WGS sequence"/>
</dbReference>
<protein>
    <recommendedName>
        <fullName evidence="5">FAD-binding oxidoreductase</fullName>
    </recommendedName>
</protein>
<evidence type="ECO:0000259" key="2">
    <source>
        <dbReference type="PROSITE" id="PS51384"/>
    </source>
</evidence>
<dbReference type="InterPro" id="IPR017927">
    <property type="entry name" value="FAD-bd_FR_type"/>
</dbReference>
<dbReference type="Gene3D" id="3.40.50.80">
    <property type="entry name" value="Nucleotide-binding domain of ferredoxin-NADP reductase (FNR) module"/>
    <property type="match status" value="1"/>
</dbReference>